<evidence type="ECO:0000313" key="2">
    <source>
        <dbReference type="EMBL" id="WDA60603.1"/>
    </source>
</evidence>
<accession>A0ABY7V5W7</accession>
<dbReference type="EMBL" id="CP115167">
    <property type="protein sequence ID" value="WDA60603.1"/>
    <property type="molecule type" value="Genomic_DNA"/>
</dbReference>
<keyword evidence="1" id="KW-1133">Transmembrane helix</keyword>
<gene>
    <name evidence="2" type="ORF">M8445_17855</name>
</gene>
<keyword evidence="1" id="KW-0472">Membrane</keyword>
<evidence type="ECO:0000313" key="3">
    <source>
        <dbReference type="Proteomes" id="UP001217044"/>
    </source>
</evidence>
<keyword evidence="3" id="KW-1185">Reference proteome</keyword>
<feature type="transmembrane region" description="Helical" evidence="1">
    <location>
        <begin position="174"/>
        <end position="193"/>
    </location>
</feature>
<keyword evidence="2" id="KW-0614">Plasmid</keyword>
<sequence length="272" mass="30434">MTLTPDQMRASAQDLFLSAKRFYAWSLIVKGAGFLAGAVTAFTGTSWWIPVVLLALTTASDVFQMASDTRKGKAEDFTRRVEFWDGFGWPPSDRELRQLPLTRTRPDALYFASDQQSGPVRAMENLEEQAWWSRELYGRMAALLLGAFFLMVIAAVVVLLLVSLSGQGSNGQPGVKLVIAGLNVVLSFGLWRLHASYQKAAQAASQVEQAADSLKRKYASDPNFPEVEAVRLYHSYQLARASAPLIPDTIYHFFRAELNRRWDHRAEPTRTT</sequence>
<geneLocation type="plasmid" evidence="2 3">
    <name>pDATS02</name>
</geneLocation>
<name>A0ABY7V5W7_9DEIO</name>
<dbReference type="Proteomes" id="UP001217044">
    <property type="component" value="Plasmid pDATS02"/>
</dbReference>
<organism evidence="2 3">
    <name type="scientific">Deinococcus aquaticus</name>
    <dbReference type="NCBI Taxonomy" id="328692"/>
    <lineage>
        <taxon>Bacteria</taxon>
        <taxon>Thermotogati</taxon>
        <taxon>Deinococcota</taxon>
        <taxon>Deinococci</taxon>
        <taxon>Deinococcales</taxon>
        <taxon>Deinococcaceae</taxon>
        <taxon>Deinococcus</taxon>
    </lineage>
</organism>
<reference evidence="2 3" key="1">
    <citation type="submission" date="2022-12" db="EMBL/GenBank/DDBJ databases">
        <title>Genome Sequence of Deinococcus aquaticus Type Strain PB314.</title>
        <authorList>
            <person name="Albert C."/>
            <person name="Hill J."/>
            <person name="Boren L."/>
            <person name="Scholz-Ng S."/>
            <person name="Fatema N."/>
            <person name="Grosso R."/>
            <person name="Soboslay E."/>
            <person name="Tuohy J."/>
        </authorList>
    </citation>
    <scope>NUCLEOTIDE SEQUENCE [LARGE SCALE GENOMIC DNA]</scope>
    <source>
        <strain evidence="2 3">PB-314</strain>
        <plasmid evidence="2 3">pDATS02</plasmid>
    </source>
</reference>
<dbReference type="RefSeq" id="WP_273991352.1">
    <property type="nucleotide sequence ID" value="NZ_CP115167.1"/>
</dbReference>
<proteinExistence type="predicted"/>
<keyword evidence="1" id="KW-0812">Transmembrane</keyword>
<feature type="transmembrane region" description="Helical" evidence="1">
    <location>
        <begin position="141"/>
        <end position="162"/>
    </location>
</feature>
<protein>
    <submittedName>
        <fullName evidence="2">S-4TM family putative pore-forming effector</fullName>
    </submittedName>
</protein>
<evidence type="ECO:0000256" key="1">
    <source>
        <dbReference type="SAM" id="Phobius"/>
    </source>
</evidence>